<protein>
    <recommendedName>
        <fullName evidence="3">Cofilin</fullName>
    </recommendedName>
    <alternativeName>
        <fullName evidence="5">Actin-depolymerizing factor 1</fullName>
    </alternativeName>
</protein>
<dbReference type="GO" id="GO:0015629">
    <property type="term" value="C:actin cytoskeleton"/>
    <property type="evidence" value="ECO:0007669"/>
    <property type="project" value="InterPro"/>
</dbReference>
<evidence type="ECO:0000256" key="4">
    <source>
        <dbReference type="ARBA" id="ARBA00023203"/>
    </source>
</evidence>
<evidence type="ECO:0000256" key="5">
    <source>
        <dbReference type="ARBA" id="ARBA00032427"/>
    </source>
</evidence>
<dbReference type="SMART" id="SM00102">
    <property type="entry name" value="ADF"/>
    <property type="match status" value="1"/>
</dbReference>
<organism evidence="9 10">
    <name type="scientific">Drechslerella dactyloides</name>
    <name type="common">Nematode-trapping fungus</name>
    <name type="synonym">Arthrobotrys dactyloides</name>
    <dbReference type="NCBI Taxonomy" id="74499"/>
    <lineage>
        <taxon>Eukaryota</taxon>
        <taxon>Fungi</taxon>
        <taxon>Dikarya</taxon>
        <taxon>Ascomycota</taxon>
        <taxon>Pezizomycotina</taxon>
        <taxon>Orbiliomycetes</taxon>
        <taxon>Orbiliales</taxon>
        <taxon>Orbiliaceae</taxon>
        <taxon>Drechslerella</taxon>
    </lineage>
</organism>
<dbReference type="Proteomes" id="UP001221413">
    <property type="component" value="Unassembled WGS sequence"/>
</dbReference>
<keyword evidence="10" id="KW-1185">Reference proteome</keyword>
<dbReference type="AlphaFoldDB" id="A0AAD6J0R4"/>
<feature type="region of interest" description="Disordered" evidence="6">
    <location>
        <begin position="1"/>
        <end position="24"/>
    </location>
</feature>
<dbReference type="GO" id="GO:0016363">
    <property type="term" value="C:nuclear matrix"/>
    <property type="evidence" value="ECO:0007669"/>
    <property type="project" value="UniProtKB-SubCell"/>
</dbReference>
<comment type="subcellular location">
    <subcellularLocation>
        <location evidence="1">Nucleus matrix</location>
    </subcellularLocation>
</comment>
<evidence type="ECO:0000256" key="6">
    <source>
        <dbReference type="SAM" id="MobiDB-lite"/>
    </source>
</evidence>
<feature type="transmembrane region" description="Helical" evidence="7">
    <location>
        <begin position="136"/>
        <end position="161"/>
    </location>
</feature>
<evidence type="ECO:0000256" key="2">
    <source>
        <dbReference type="ARBA" id="ARBA00006844"/>
    </source>
</evidence>
<comment type="similarity">
    <text evidence="2">Belongs to the actin-binding proteins ADF family.</text>
</comment>
<dbReference type="InterPro" id="IPR029006">
    <property type="entry name" value="ADF-H/Gelsolin-like_dom_sf"/>
</dbReference>
<evidence type="ECO:0000256" key="7">
    <source>
        <dbReference type="SAM" id="Phobius"/>
    </source>
</evidence>
<dbReference type="GO" id="GO:0003779">
    <property type="term" value="F:actin binding"/>
    <property type="evidence" value="ECO:0007669"/>
    <property type="project" value="UniProtKB-KW"/>
</dbReference>
<evidence type="ECO:0000313" key="9">
    <source>
        <dbReference type="EMBL" id="KAJ6262248.1"/>
    </source>
</evidence>
<dbReference type="EMBL" id="JAQGDS010000003">
    <property type="protein sequence ID" value="KAJ6262248.1"/>
    <property type="molecule type" value="Genomic_DNA"/>
</dbReference>
<evidence type="ECO:0000313" key="10">
    <source>
        <dbReference type="Proteomes" id="UP001221413"/>
    </source>
</evidence>
<sequence length="410" mass="44700">MTSSHPPSDIPKPAGCTDEAVKATPPSGEAATVACDLKPLPIEKTVVPNFHLQASSNIYGDAARPRQVLSDPARFRPSLDWTIWGWQSASIRSIRIQAATPHDQTKSRWTVREYICIVSGLCLIWQVTSSARTDSLVLAILCGLGLFQLSLIYAYLFFWLFTAAPGDTPAPAYRVLVYLVGFLPQRVADFAVHAIDLGAAGLTAPGPLWLGQILEGLVEGEPDDKVPDAAAKVLVPGECATSNLRLAPLLYPSAVGHPPAKDENGVSGVAVSAECISKFDELKLGKKLKYIIYKLNDKQTEIVVEQDSSEEDAPDSSEAQYENFVTKLPETDCRWAIYDFGFQMGGEGMRNKICFISWAPDDARVKAKMIYASSKDALRRSLNGVAIEIQGSDFSEVSYETVLEKCLKGR</sequence>
<keyword evidence="7" id="KW-0812">Transmembrane</keyword>
<dbReference type="CDD" id="cd11286">
    <property type="entry name" value="ADF_cofilin_like"/>
    <property type="match status" value="1"/>
</dbReference>
<evidence type="ECO:0000256" key="3">
    <source>
        <dbReference type="ARBA" id="ARBA00015630"/>
    </source>
</evidence>
<comment type="caution">
    <text evidence="9">The sequence shown here is derived from an EMBL/GenBank/DDBJ whole genome shotgun (WGS) entry which is preliminary data.</text>
</comment>
<gene>
    <name evidence="9" type="ORF">Dda_3053</name>
</gene>
<dbReference type="PROSITE" id="PS51263">
    <property type="entry name" value="ADF_H"/>
    <property type="match status" value="1"/>
</dbReference>
<dbReference type="InterPro" id="IPR002108">
    <property type="entry name" value="ADF-H"/>
</dbReference>
<evidence type="ECO:0000259" key="8">
    <source>
        <dbReference type="PROSITE" id="PS51263"/>
    </source>
</evidence>
<dbReference type="InterPro" id="IPR017904">
    <property type="entry name" value="ADF/Cofilin"/>
</dbReference>
<dbReference type="Pfam" id="PF00241">
    <property type="entry name" value="Cofilin_ADF"/>
    <property type="match status" value="1"/>
</dbReference>
<dbReference type="Gene3D" id="3.40.20.10">
    <property type="entry name" value="Severin"/>
    <property type="match status" value="1"/>
</dbReference>
<name>A0AAD6J0R4_DREDA</name>
<keyword evidence="7" id="KW-1133">Transmembrane helix</keyword>
<reference evidence="9" key="1">
    <citation type="submission" date="2023-01" db="EMBL/GenBank/DDBJ databases">
        <title>The chitinases involved in constricting ring structure development in the nematode-trapping fungus Drechslerella dactyloides.</title>
        <authorList>
            <person name="Wang R."/>
            <person name="Zhang L."/>
            <person name="Tang P."/>
            <person name="Li S."/>
            <person name="Liang L."/>
        </authorList>
    </citation>
    <scope>NUCLEOTIDE SEQUENCE</scope>
    <source>
        <strain evidence="9">YMF1.00031</strain>
    </source>
</reference>
<feature type="domain" description="ADF-H" evidence="8">
    <location>
        <begin position="268"/>
        <end position="407"/>
    </location>
</feature>
<dbReference type="PANTHER" id="PTHR11913">
    <property type="entry name" value="COFILIN-RELATED"/>
    <property type="match status" value="1"/>
</dbReference>
<dbReference type="SUPFAM" id="SSF55753">
    <property type="entry name" value="Actin depolymerizing proteins"/>
    <property type="match status" value="1"/>
</dbReference>
<dbReference type="GO" id="GO:0030042">
    <property type="term" value="P:actin filament depolymerization"/>
    <property type="evidence" value="ECO:0007669"/>
    <property type="project" value="InterPro"/>
</dbReference>
<evidence type="ECO:0000256" key="1">
    <source>
        <dbReference type="ARBA" id="ARBA00004109"/>
    </source>
</evidence>
<accession>A0AAD6J0R4</accession>
<keyword evidence="4" id="KW-0009">Actin-binding</keyword>
<proteinExistence type="inferred from homology"/>
<keyword evidence="7" id="KW-0472">Membrane</keyword>